<sequence>MKPREQRPRSGRGIDDPGGPAAPGNLANPVGRLARINGDQHRSGPQHTECSGYRIKAAIDEEHDRTQCAAFTDLSGNGGRATHEFGERPRIDEVTDRGCTRLLLGVAEQALDDQWLGQVVERKHV</sequence>
<feature type="compositionally biased region" description="Low complexity" evidence="1">
    <location>
        <begin position="17"/>
        <end position="31"/>
    </location>
</feature>
<accession>A0A6J6ZG69</accession>
<feature type="compositionally biased region" description="Basic and acidic residues" evidence="1">
    <location>
        <begin position="1"/>
        <end position="15"/>
    </location>
</feature>
<feature type="region of interest" description="Disordered" evidence="1">
    <location>
        <begin position="1"/>
        <end position="31"/>
    </location>
</feature>
<dbReference type="AlphaFoldDB" id="A0A6J6ZG69"/>
<reference evidence="2" key="1">
    <citation type="submission" date="2020-05" db="EMBL/GenBank/DDBJ databases">
        <authorList>
            <person name="Chiriac C."/>
            <person name="Salcher M."/>
            <person name="Ghai R."/>
            <person name="Kavagutti S V."/>
        </authorList>
    </citation>
    <scope>NUCLEOTIDE SEQUENCE</scope>
</reference>
<dbReference type="EMBL" id="CAFBON010000024">
    <property type="protein sequence ID" value="CAB4978236.1"/>
    <property type="molecule type" value="Genomic_DNA"/>
</dbReference>
<organism evidence="2">
    <name type="scientific">freshwater metagenome</name>
    <dbReference type="NCBI Taxonomy" id="449393"/>
    <lineage>
        <taxon>unclassified sequences</taxon>
        <taxon>metagenomes</taxon>
        <taxon>ecological metagenomes</taxon>
    </lineage>
</organism>
<protein>
    <submittedName>
        <fullName evidence="2">Unannotated protein</fullName>
    </submittedName>
</protein>
<proteinExistence type="predicted"/>
<evidence type="ECO:0000256" key="1">
    <source>
        <dbReference type="SAM" id="MobiDB-lite"/>
    </source>
</evidence>
<dbReference type="EMBL" id="CAFAAJ010000176">
    <property type="protein sequence ID" value="CAB4819483.1"/>
    <property type="molecule type" value="Genomic_DNA"/>
</dbReference>
<evidence type="ECO:0000313" key="2">
    <source>
        <dbReference type="EMBL" id="CAB4819483.1"/>
    </source>
</evidence>
<evidence type="ECO:0000313" key="3">
    <source>
        <dbReference type="EMBL" id="CAB4978236.1"/>
    </source>
</evidence>
<gene>
    <name evidence="2" type="ORF">UFOPK3001_02114</name>
    <name evidence="3" type="ORF">UFOPK3954_00376</name>
</gene>
<name>A0A6J6ZG69_9ZZZZ</name>